<evidence type="ECO:0000313" key="5">
    <source>
        <dbReference type="Proteomes" id="UP000008311"/>
    </source>
</evidence>
<feature type="repeat" description="PPR" evidence="3">
    <location>
        <begin position="361"/>
        <end position="395"/>
    </location>
</feature>
<organism evidence="4 5">
    <name type="scientific">Ricinus communis</name>
    <name type="common">Castor bean</name>
    <dbReference type="NCBI Taxonomy" id="3988"/>
    <lineage>
        <taxon>Eukaryota</taxon>
        <taxon>Viridiplantae</taxon>
        <taxon>Streptophyta</taxon>
        <taxon>Embryophyta</taxon>
        <taxon>Tracheophyta</taxon>
        <taxon>Spermatophyta</taxon>
        <taxon>Magnoliopsida</taxon>
        <taxon>eudicotyledons</taxon>
        <taxon>Gunneridae</taxon>
        <taxon>Pentapetalae</taxon>
        <taxon>rosids</taxon>
        <taxon>fabids</taxon>
        <taxon>Malpighiales</taxon>
        <taxon>Euphorbiaceae</taxon>
        <taxon>Acalyphoideae</taxon>
        <taxon>Acalypheae</taxon>
        <taxon>Ricinus</taxon>
    </lineage>
</organism>
<comment type="similarity">
    <text evidence="1">Belongs to the PPR family. P subfamily.</text>
</comment>
<evidence type="ECO:0000256" key="2">
    <source>
        <dbReference type="ARBA" id="ARBA00022737"/>
    </source>
</evidence>
<accession>B9SHR7</accession>
<dbReference type="InterPro" id="IPR002885">
    <property type="entry name" value="PPR_rpt"/>
</dbReference>
<dbReference type="InterPro" id="IPR011990">
    <property type="entry name" value="TPR-like_helical_dom_sf"/>
</dbReference>
<evidence type="ECO:0000256" key="1">
    <source>
        <dbReference type="ARBA" id="ARBA00007626"/>
    </source>
</evidence>
<dbReference type="AlphaFoldDB" id="B9SHR7"/>
<dbReference type="Gene3D" id="1.25.40.10">
    <property type="entry name" value="Tetratricopeptide repeat domain"/>
    <property type="match status" value="2"/>
</dbReference>
<gene>
    <name evidence="4" type="ORF">RCOM_0742750</name>
</gene>
<proteinExistence type="inferred from homology"/>
<feature type="repeat" description="PPR" evidence="3">
    <location>
        <begin position="223"/>
        <end position="257"/>
    </location>
</feature>
<dbReference type="NCBIfam" id="TIGR00756">
    <property type="entry name" value="PPR"/>
    <property type="match status" value="3"/>
</dbReference>
<dbReference type="Pfam" id="PF13041">
    <property type="entry name" value="PPR_2"/>
    <property type="match status" value="1"/>
</dbReference>
<keyword evidence="2" id="KW-0677">Repeat</keyword>
<dbReference type="InParanoid" id="B9SHR7"/>
<evidence type="ECO:0000256" key="3">
    <source>
        <dbReference type="PROSITE-ProRule" id="PRU00708"/>
    </source>
</evidence>
<feature type="repeat" description="PPR" evidence="3">
    <location>
        <begin position="293"/>
        <end position="327"/>
    </location>
</feature>
<dbReference type="PROSITE" id="PS51375">
    <property type="entry name" value="PPR"/>
    <property type="match status" value="4"/>
</dbReference>
<dbReference type="EMBL" id="EQ973965">
    <property type="protein sequence ID" value="EEF36894.1"/>
    <property type="molecule type" value="Genomic_DNA"/>
</dbReference>
<keyword evidence="5" id="KW-1185">Reference proteome</keyword>
<dbReference type="PANTHER" id="PTHR47936:SF3">
    <property type="entry name" value="PENTACOTRIPEPTIDE-REPEAT REGION OF PRORP DOMAIN-CONTAINING PROTEIN"/>
    <property type="match status" value="1"/>
</dbReference>
<protein>
    <submittedName>
        <fullName evidence="4">Pentatricopeptide repeat-containing protein, putative</fullName>
    </submittedName>
</protein>
<dbReference type="eggNOG" id="KOG4197">
    <property type="taxonomic scope" value="Eukaryota"/>
</dbReference>
<feature type="repeat" description="PPR" evidence="3">
    <location>
        <begin position="258"/>
        <end position="292"/>
    </location>
</feature>
<reference evidence="5" key="1">
    <citation type="journal article" date="2010" name="Nat. Biotechnol.">
        <title>Draft genome sequence of the oilseed species Ricinus communis.</title>
        <authorList>
            <person name="Chan A.P."/>
            <person name="Crabtree J."/>
            <person name="Zhao Q."/>
            <person name="Lorenzi H."/>
            <person name="Orvis J."/>
            <person name="Puiu D."/>
            <person name="Melake-Berhan A."/>
            <person name="Jones K.M."/>
            <person name="Redman J."/>
            <person name="Chen G."/>
            <person name="Cahoon E.B."/>
            <person name="Gedil M."/>
            <person name="Stanke M."/>
            <person name="Haas B.J."/>
            <person name="Wortman J.R."/>
            <person name="Fraser-Liggett C.M."/>
            <person name="Ravel J."/>
            <person name="Rabinowicz P.D."/>
        </authorList>
    </citation>
    <scope>NUCLEOTIDE SEQUENCE [LARGE SCALE GENOMIC DNA]</scope>
    <source>
        <strain evidence="5">cv. Hale</strain>
    </source>
</reference>
<name>B9SHR7_RICCO</name>
<dbReference type="PANTHER" id="PTHR47936">
    <property type="entry name" value="PPR_LONG DOMAIN-CONTAINING PROTEIN"/>
    <property type="match status" value="1"/>
</dbReference>
<evidence type="ECO:0000313" key="4">
    <source>
        <dbReference type="EMBL" id="EEF36894.1"/>
    </source>
</evidence>
<dbReference type="Proteomes" id="UP000008311">
    <property type="component" value="Unassembled WGS sequence"/>
</dbReference>
<dbReference type="Pfam" id="PF01535">
    <property type="entry name" value="PPR"/>
    <property type="match status" value="2"/>
</dbReference>
<sequence length="430" mass="49017">MGLSKGILRYEGYTSQGLNLYLFSYPGYGSLRLYSVSSSDASLYKKLHTDELRPKATRKQVSVIIGLLITEDNELETKLNSLGVRLSIGSVRWVFQVLNREKKSALQFFHWIRRWQPELEGNSDICSLVIDNCGHLDDYKAMRCLLDGFSLQRLFLTKKAFEYLQLTSSKEELLKKATQNVVDILQEIGGTSYGTGVPSLIEMFSDLGSFDMAKFVIEKTGRKLSYYNVLIRELCRRGDFKAARDLMDEIGKEGCNPSAHTYNYIISSLLKNGKNADACEVFQEMQDNDCPPDALTFEIFIYNSCNEGKLDNAFEFFDDMVARGLEPRLLTHAAFIKGFFNSQQYEKAYKYVVGSDDKYSSNVNYSLLANLHQKQGNLVDAENILSEMIKKGLRPHFNVFMKVKKHLMKSGNEELATSLQKKFLQLEVRA</sequence>